<comment type="caution">
    <text evidence="8">The sequence shown here is derived from an EMBL/GenBank/DDBJ whole genome shotgun (WGS) entry which is preliminary data.</text>
</comment>
<evidence type="ECO:0000313" key="8">
    <source>
        <dbReference type="EMBL" id="KAD7477761.1"/>
    </source>
</evidence>
<protein>
    <submittedName>
        <fullName evidence="8">Uncharacterized protein</fullName>
    </submittedName>
</protein>
<evidence type="ECO:0000256" key="7">
    <source>
        <dbReference type="SAM" id="Phobius"/>
    </source>
</evidence>
<organism evidence="8 9">
    <name type="scientific">Mikania micrantha</name>
    <name type="common">bitter vine</name>
    <dbReference type="NCBI Taxonomy" id="192012"/>
    <lineage>
        <taxon>Eukaryota</taxon>
        <taxon>Viridiplantae</taxon>
        <taxon>Streptophyta</taxon>
        <taxon>Embryophyta</taxon>
        <taxon>Tracheophyta</taxon>
        <taxon>Spermatophyta</taxon>
        <taxon>Magnoliopsida</taxon>
        <taxon>eudicotyledons</taxon>
        <taxon>Gunneridae</taxon>
        <taxon>Pentapetalae</taxon>
        <taxon>asterids</taxon>
        <taxon>campanulids</taxon>
        <taxon>Asterales</taxon>
        <taxon>Asteraceae</taxon>
        <taxon>Asteroideae</taxon>
        <taxon>Heliantheae alliance</taxon>
        <taxon>Eupatorieae</taxon>
        <taxon>Mikania</taxon>
    </lineage>
</organism>
<dbReference type="Proteomes" id="UP000326396">
    <property type="component" value="Linkage Group LG1"/>
</dbReference>
<accession>A0A5N6Q1C0</accession>
<keyword evidence="9" id="KW-1185">Reference proteome</keyword>
<dbReference type="GO" id="GO:0016020">
    <property type="term" value="C:membrane"/>
    <property type="evidence" value="ECO:0007669"/>
    <property type="project" value="UniProtKB-SubCell"/>
</dbReference>
<keyword evidence="5 7" id="KW-1133">Transmembrane helix</keyword>
<evidence type="ECO:0000256" key="6">
    <source>
        <dbReference type="ARBA" id="ARBA00023136"/>
    </source>
</evidence>
<dbReference type="Pfam" id="PF06105">
    <property type="entry name" value="Aph-1"/>
    <property type="match status" value="1"/>
</dbReference>
<evidence type="ECO:0000313" key="9">
    <source>
        <dbReference type="Proteomes" id="UP000326396"/>
    </source>
</evidence>
<sequence>MEDMLDAFADRVAKPRLYLSDKMQIALAGGLGHGVAHAVFFCLSLLTPSFGPGTFYVDKCSYAPFFLISDTCKSGIRWLYSGDPTAVYGGGVYFSILWEDGLEEVDRNPN</sequence>
<dbReference type="GO" id="GO:0007219">
    <property type="term" value="P:Notch signaling pathway"/>
    <property type="evidence" value="ECO:0007669"/>
    <property type="project" value="UniProtKB-KW"/>
</dbReference>
<dbReference type="AlphaFoldDB" id="A0A5N6Q1C0"/>
<proteinExistence type="inferred from homology"/>
<evidence type="ECO:0000256" key="3">
    <source>
        <dbReference type="ARBA" id="ARBA00022692"/>
    </source>
</evidence>
<evidence type="ECO:0000256" key="1">
    <source>
        <dbReference type="ARBA" id="ARBA00004141"/>
    </source>
</evidence>
<dbReference type="OrthoDB" id="6507463at2759"/>
<name>A0A5N6Q1C0_9ASTR</name>
<gene>
    <name evidence="8" type="ORF">E3N88_00897</name>
</gene>
<evidence type="ECO:0000256" key="5">
    <source>
        <dbReference type="ARBA" id="ARBA00022989"/>
    </source>
</evidence>
<comment type="subcellular location">
    <subcellularLocation>
        <location evidence="1">Membrane</location>
        <topology evidence="1">Multi-pass membrane protein</topology>
    </subcellularLocation>
</comment>
<evidence type="ECO:0000256" key="4">
    <source>
        <dbReference type="ARBA" id="ARBA00022976"/>
    </source>
</evidence>
<dbReference type="PANTHER" id="PTHR12889">
    <property type="entry name" value="GAMMA-SECRETASE SUBUNIT APH-1"/>
    <property type="match status" value="1"/>
</dbReference>
<dbReference type="GO" id="GO:0016485">
    <property type="term" value="P:protein processing"/>
    <property type="evidence" value="ECO:0007669"/>
    <property type="project" value="InterPro"/>
</dbReference>
<dbReference type="EMBL" id="SZYD01000001">
    <property type="protein sequence ID" value="KAD7477761.1"/>
    <property type="molecule type" value="Genomic_DNA"/>
</dbReference>
<comment type="similarity">
    <text evidence="2">Belongs to the APH-1 family.</text>
</comment>
<keyword evidence="4" id="KW-0914">Notch signaling pathway</keyword>
<keyword evidence="6 7" id="KW-0472">Membrane</keyword>
<keyword evidence="3 7" id="KW-0812">Transmembrane</keyword>
<reference evidence="8 9" key="1">
    <citation type="submission" date="2019-05" db="EMBL/GenBank/DDBJ databases">
        <title>Mikania micrantha, genome provides insights into the molecular mechanism of rapid growth.</title>
        <authorList>
            <person name="Liu B."/>
        </authorList>
    </citation>
    <scope>NUCLEOTIDE SEQUENCE [LARGE SCALE GENOMIC DNA]</scope>
    <source>
        <strain evidence="8">NLD-2019</strain>
        <tissue evidence="8">Leaf</tissue>
    </source>
</reference>
<feature type="transmembrane region" description="Helical" evidence="7">
    <location>
        <begin position="25"/>
        <end position="46"/>
    </location>
</feature>
<evidence type="ECO:0000256" key="2">
    <source>
        <dbReference type="ARBA" id="ARBA00005577"/>
    </source>
</evidence>
<dbReference type="InterPro" id="IPR009294">
    <property type="entry name" value="Aph-1"/>
</dbReference>